<keyword evidence="4" id="KW-1185">Reference proteome</keyword>
<dbReference type="SUPFAM" id="SSF47240">
    <property type="entry name" value="Ferritin-like"/>
    <property type="match status" value="1"/>
</dbReference>
<name>A0A3G8ZUD5_9ACTN</name>
<dbReference type="AlphaFoldDB" id="A0A3G8ZUD5"/>
<reference evidence="3 4" key="1">
    <citation type="submission" date="2018-11" db="EMBL/GenBank/DDBJ databases">
        <authorList>
            <person name="Da X."/>
        </authorList>
    </citation>
    <scope>NUCLEOTIDE SEQUENCE [LARGE SCALE GENOMIC DNA]</scope>
    <source>
        <strain evidence="3 4">S14-144</strain>
    </source>
</reference>
<dbReference type="InterPro" id="IPR029447">
    <property type="entry name" value="DUF4439"/>
</dbReference>
<evidence type="ECO:0000313" key="3">
    <source>
        <dbReference type="EMBL" id="AZI58094.1"/>
    </source>
</evidence>
<evidence type="ECO:0000256" key="1">
    <source>
        <dbReference type="SAM" id="MobiDB-lite"/>
    </source>
</evidence>
<dbReference type="Proteomes" id="UP000268084">
    <property type="component" value="Chromosome"/>
</dbReference>
<dbReference type="Gene3D" id="1.20.1260.10">
    <property type="match status" value="1"/>
</dbReference>
<feature type="compositionally biased region" description="Polar residues" evidence="1">
    <location>
        <begin position="1"/>
        <end position="13"/>
    </location>
</feature>
<sequence>MTTPTASEPSNPTAPGAAQVSVAGSAPGGGTEAAAVPQQQYGAIEAEAIDALQKALASEHAAIWSYGFMIAFNKDDTTKIAAYQLNHTVARDGVAAMLLGAGAQPVRTEVEYQVPVTVTDTGTARQLAVVVERDCTNTWRFVVGSTDNPLVRDFAVSALSDSAVRQTAWKLFDPAVNPLVPFPGDETA</sequence>
<reference evidence="3 4" key="2">
    <citation type="submission" date="2018-12" db="EMBL/GenBank/DDBJ databases">
        <title>Nakamurella antarcticus sp. nov., isolated from Antarctica South Shetland Islands soil.</title>
        <authorList>
            <person name="Peng F."/>
        </authorList>
    </citation>
    <scope>NUCLEOTIDE SEQUENCE [LARGE SCALE GENOMIC DNA]</scope>
    <source>
        <strain evidence="3 4">S14-144</strain>
    </source>
</reference>
<feature type="region of interest" description="Disordered" evidence="1">
    <location>
        <begin position="1"/>
        <end position="34"/>
    </location>
</feature>
<gene>
    <name evidence="3" type="ORF">EH165_08020</name>
</gene>
<evidence type="ECO:0000259" key="2">
    <source>
        <dbReference type="Pfam" id="PF14530"/>
    </source>
</evidence>
<dbReference type="RefSeq" id="WP_124799004.1">
    <property type="nucleotide sequence ID" value="NZ_CP034170.1"/>
</dbReference>
<feature type="domain" description="DUF4439" evidence="2">
    <location>
        <begin position="51"/>
        <end position="185"/>
    </location>
</feature>
<dbReference type="InterPro" id="IPR012347">
    <property type="entry name" value="Ferritin-like"/>
</dbReference>
<accession>A0A3G8ZUD5</accession>
<dbReference type="Pfam" id="PF14530">
    <property type="entry name" value="DUF4439"/>
    <property type="match status" value="1"/>
</dbReference>
<dbReference type="CDD" id="cd00657">
    <property type="entry name" value="Ferritin_like"/>
    <property type="match status" value="1"/>
</dbReference>
<dbReference type="InterPro" id="IPR009078">
    <property type="entry name" value="Ferritin-like_SF"/>
</dbReference>
<protein>
    <submittedName>
        <fullName evidence="3">DUF4439 domain-containing protein</fullName>
    </submittedName>
</protein>
<dbReference type="KEGG" id="nak:EH165_08020"/>
<proteinExistence type="predicted"/>
<dbReference type="EMBL" id="CP034170">
    <property type="protein sequence ID" value="AZI58094.1"/>
    <property type="molecule type" value="Genomic_DNA"/>
</dbReference>
<dbReference type="OrthoDB" id="5192349at2"/>
<evidence type="ECO:0000313" key="4">
    <source>
        <dbReference type="Proteomes" id="UP000268084"/>
    </source>
</evidence>
<organism evidence="3 4">
    <name type="scientific">Nakamurella antarctica</name>
    <dbReference type="NCBI Taxonomy" id="1902245"/>
    <lineage>
        <taxon>Bacteria</taxon>
        <taxon>Bacillati</taxon>
        <taxon>Actinomycetota</taxon>
        <taxon>Actinomycetes</taxon>
        <taxon>Nakamurellales</taxon>
        <taxon>Nakamurellaceae</taxon>
        <taxon>Nakamurella</taxon>
    </lineage>
</organism>